<name>A0A7Y4L6H9_9ACTN</name>
<evidence type="ECO:0000313" key="4">
    <source>
        <dbReference type="EMBL" id="NOL45269.1"/>
    </source>
</evidence>
<dbReference type="EMBL" id="JACHKF010000001">
    <property type="protein sequence ID" value="MBB6570408.1"/>
    <property type="molecule type" value="Genomic_DNA"/>
</dbReference>
<feature type="compositionally biased region" description="Low complexity" evidence="1">
    <location>
        <begin position="82"/>
        <end position="103"/>
    </location>
</feature>
<feature type="domain" description="Tox-REase-2" evidence="2">
    <location>
        <begin position="242"/>
        <end position="355"/>
    </location>
</feature>
<evidence type="ECO:0000313" key="6">
    <source>
        <dbReference type="Proteomes" id="UP000553957"/>
    </source>
</evidence>
<evidence type="ECO:0000259" key="2">
    <source>
        <dbReference type="Pfam" id="PF15646"/>
    </source>
</evidence>
<gene>
    <name evidence="3" type="ORF">HNR71_006045</name>
    <name evidence="4" type="ORF">HPO96_33980</name>
</gene>
<reference evidence="3 6" key="2">
    <citation type="submission" date="2020-08" db="EMBL/GenBank/DDBJ databases">
        <title>Sequencing the genomes of 1000 actinobacteria strains.</title>
        <authorList>
            <person name="Klenk H.-P."/>
        </authorList>
    </citation>
    <scope>NUCLEOTIDE SEQUENCE [LARGE SCALE GENOMIC DNA]</scope>
    <source>
        <strain evidence="3 6">DSM 15626</strain>
    </source>
</reference>
<dbReference type="InterPro" id="IPR028906">
    <property type="entry name" value="Tox-REase-2_dom"/>
</dbReference>
<dbReference type="RefSeq" id="WP_171678530.1">
    <property type="nucleotide sequence ID" value="NZ_BAAAGT010000017.1"/>
</dbReference>
<protein>
    <recommendedName>
        <fullName evidence="2">Tox-REase-2 domain-containing protein</fullName>
    </recommendedName>
</protein>
<dbReference type="Pfam" id="PF15646">
    <property type="entry name" value="Tox-REase-2"/>
    <property type="match status" value="1"/>
</dbReference>
<dbReference type="Proteomes" id="UP000534306">
    <property type="component" value="Unassembled WGS sequence"/>
</dbReference>
<evidence type="ECO:0000256" key="1">
    <source>
        <dbReference type="SAM" id="MobiDB-lite"/>
    </source>
</evidence>
<accession>A0A7Y4L6H9</accession>
<proteinExistence type="predicted"/>
<feature type="region of interest" description="Disordered" evidence="1">
    <location>
        <begin position="81"/>
        <end position="175"/>
    </location>
</feature>
<organism evidence="4 5">
    <name type="scientific">Kribbella sandramycini</name>
    <dbReference type="NCBI Taxonomy" id="60450"/>
    <lineage>
        <taxon>Bacteria</taxon>
        <taxon>Bacillati</taxon>
        <taxon>Actinomycetota</taxon>
        <taxon>Actinomycetes</taxon>
        <taxon>Propionibacteriales</taxon>
        <taxon>Kribbellaceae</taxon>
        <taxon>Kribbella</taxon>
    </lineage>
</organism>
<evidence type="ECO:0000313" key="5">
    <source>
        <dbReference type="Proteomes" id="UP000534306"/>
    </source>
</evidence>
<feature type="compositionally biased region" description="Basic and acidic residues" evidence="1">
    <location>
        <begin position="114"/>
        <end position="127"/>
    </location>
</feature>
<keyword evidence="5" id="KW-1185">Reference proteome</keyword>
<dbReference type="AlphaFoldDB" id="A0A7Y4L6H9"/>
<sequence>MPSELQRVARGLIDCLDEVPQVVDRLHRTAARCRENAALAAQGGATTAAHQLDAAARSCEAAAHYLSLAPPKARTWADHLVTTGPATNNPSPNSPNRNPTTAASEPTEITTSRKPFEKFHETHKNTEDQTQPPENPLDPEILRTETPDHPVEEPTDEERKADEERADRLQTEDLVTVDLSKPLEAFHKAHPESSDDPLTELTPEVTVETLEFQPPDAPVDFTEFRERLAATGRIRPMVGDGPEAEFQRKYCGPVEYRLTPDEELPRAAWADGLDELLKRGQDVKYVAPSSERSLYRPDSLPPFLRKIAEEKNDHRLLKYREVIGDDAKPVEGLEIITNDATAAAYFRERMRRLDIPGQVTVRREGDD</sequence>
<comment type="caution">
    <text evidence="4">The sequence shown here is derived from an EMBL/GenBank/DDBJ whole genome shotgun (WGS) entry which is preliminary data.</text>
</comment>
<feature type="compositionally biased region" description="Basic and acidic residues" evidence="1">
    <location>
        <begin position="140"/>
        <end position="171"/>
    </location>
</feature>
<dbReference type="Proteomes" id="UP000553957">
    <property type="component" value="Unassembled WGS sequence"/>
</dbReference>
<reference evidence="4 5" key="1">
    <citation type="submission" date="2020-05" db="EMBL/GenBank/DDBJ databases">
        <title>Genome sequence of Kribbella sandramycini ATCC 39419.</title>
        <authorList>
            <person name="Maclea K.S."/>
            <person name="Fair J.L."/>
        </authorList>
    </citation>
    <scope>NUCLEOTIDE SEQUENCE [LARGE SCALE GENOMIC DNA]</scope>
    <source>
        <strain evidence="4 5">ATCC 39419</strain>
    </source>
</reference>
<evidence type="ECO:0000313" key="3">
    <source>
        <dbReference type="EMBL" id="MBB6570408.1"/>
    </source>
</evidence>
<dbReference type="EMBL" id="JABJRC010000011">
    <property type="protein sequence ID" value="NOL45269.1"/>
    <property type="molecule type" value="Genomic_DNA"/>
</dbReference>